<gene>
    <name evidence="13" type="primary">flhB</name>
    <name evidence="15" type="ORF">MPPM_2892</name>
</gene>
<dbReference type="PANTHER" id="PTHR30531">
    <property type="entry name" value="FLAGELLAR BIOSYNTHETIC PROTEIN FLHB"/>
    <property type="match status" value="1"/>
</dbReference>
<keyword evidence="11 13" id="KW-1006">Bacterial flagellum protein export</keyword>
<dbReference type="EMBL" id="AP014809">
    <property type="protein sequence ID" value="BAU91497.1"/>
    <property type="molecule type" value="Genomic_DNA"/>
</dbReference>
<evidence type="ECO:0000256" key="7">
    <source>
        <dbReference type="ARBA" id="ARBA00022795"/>
    </source>
</evidence>
<dbReference type="RefSeq" id="WP_096485595.1">
    <property type="nucleotide sequence ID" value="NZ_AP014809.1"/>
</dbReference>
<evidence type="ECO:0000256" key="9">
    <source>
        <dbReference type="ARBA" id="ARBA00022989"/>
    </source>
</evidence>
<sequence length="355" mass="38465">MSDESDDEDKTEDPTPRRLEQAIERGDVPNSPEINTFFILAAFTLVLMLSARPVAEGLTRDMRGFLEHAGSLSSDGGTYLGVALRASWVCAKALAVPLGIAMLAAIAAGLIQHRPIFTAESLMPKFARISPMAGAKRLLSVDAWVNFGKGLAKIAVVGTIAGAILWNEHDRAESFAQLDPGAALQGTLALALKMMGGMLAAYAAIALGDALYQRHRWHARLRMTKEEMKQEHKESEGSPEVKARIRQLRQSRVKKRMMAAVPTATVVVTNPTHFAVALRYETGMAAPICVAKGVDSLALRIRAVAAEHDVPVMENPPLARALHATVEVDAEIPAEHYRAVAEVIGFVLRLRRRAA</sequence>
<evidence type="ECO:0000256" key="11">
    <source>
        <dbReference type="ARBA" id="ARBA00023225"/>
    </source>
</evidence>
<keyword evidence="6 13" id="KW-0812">Transmembrane</keyword>
<dbReference type="PRINTS" id="PR00950">
    <property type="entry name" value="TYPE3IMSPROT"/>
</dbReference>
<accession>A0A160PEC8</accession>
<evidence type="ECO:0000313" key="16">
    <source>
        <dbReference type="Proteomes" id="UP000218288"/>
    </source>
</evidence>
<feature type="region of interest" description="Disordered" evidence="14">
    <location>
        <begin position="1"/>
        <end position="28"/>
    </location>
</feature>
<keyword evidence="7 13" id="KW-1005">Bacterial flagellum biogenesis</keyword>
<dbReference type="AlphaFoldDB" id="A0A160PEC8"/>
<evidence type="ECO:0000256" key="2">
    <source>
        <dbReference type="ARBA" id="ARBA00010690"/>
    </source>
</evidence>
<proteinExistence type="inferred from homology"/>
<evidence type="ECO:0000256" key="4">
    <source>
        <dbReference type="ARBA" id="ARBA00022448"/>
    </source>
</evidence>
<evidence type="ECO:0000256" key="5">
    <source>
        <dbReference type="ARBA" id="ARBA00022475"/>
    </source>
</evidence>
<keyword evidence="15" id="KW-0282">Flagellum</keyword>
<dbReference type="InterPro" id="IPR029025">
    <property type="entry name" value="T3SS_substrate_exporter_C"/>
</dbReference>
<keyword evidence="15" id="KW-0966">Cell projection</keyword>
<keyword evidence="8 13" id="KW-0653">Protein transport</keyword>
<dbReference type="GO" id="GO:0005886">
    <property type="term" value="C:plasma membrane"/>
    <property type="evidence" value="ECO:0007669"/>
    <property type="project" value="UniProtKB-SubCell"/>
</dbReference>
<dbReference type="GO" id="GO:0009306">
    <property type="term" value="P:protein secretion"/>
    <property type="evidence" value="ECO:0007669"/>
    <property type="project" value="InterPro"/>
</dbReference>
<dbReference type="PANTHER" id="PTHR30531:SF12">
    <property type="entry name" value="FLAGELLAR BIOSYNTHETIC PROTEIN FLHB"/>
    <property type="match status" value="1"/>
</dbReference>
<dbReference type="InterPro" id="IPR006135">
    <property type="entry name" value="T3SS_substrate_exporter"/>
</dbReference>
<feature type="transmembrane region" description="Helical" evidence="13">
    <location>
        <begin position="188"/>
        <end position="212"/>
    </location>
</feature>
<dbReference type="OrthoDB" id="9807950at2"/>
<name>A0A160PEC8_9HYPH</name>
<comment type="caution">
    <text evidence="13">Lacks conserved residue(s) required for the propagation of feature annotation.</text>
</comment>
<evidence type="ECO:0000256" key="6">
    <source>
        <dbReference type="ARBA" id="ARBA00022692"/>
    </source>
</evidence>
<feature type="compositionally biased region" description="Basic and acidic residues" evidence="14">
    <location>
        <begin position="12"/>
        <end position="27"/>
    </location>
</feature>
<reference evidence="15 16" key="1">
    <citation type="journal article" date="2016" name="Genome Announc.">
        <title>Complete Genome Sequence of Methylobacterium populi P-1M, Isolated from Pink-Pigmented Household Biofilm.</title>
        <authorList>
            <person name="Morohoshi T."/>
            <person name="Ikeda T."/>
        </authorList>
    </citation>
    <scope>NUCLEOTIDE SEQUENCE [LARGE SCALE GENOMIC DNA]</scope>
    <source>
        <strain evidence="15 16">P-1M</strain>
    </source>
</reference>
<evidence type="ECO:0000256" key="3">
    <source>
        <dbReference type="ARBA" id="ARBA00021622"/>
    </source>
</evidence>
<keyword evidence="4 13" id="KW-0813">Transport</keyword>
<keyword evidence="9 13" id="KW-1133">Transmembrane helix</keyword>
<feature type="compositionally biased region" description="Acidic residues" evidence="14">
    <location>
        <begin position="1"/>
        <end position="11"/>
    </location>
</feature>
<organism evidence="15 16">
    <name type="scientific">Methylorubrum populi</name>
    <dbReference type="NCBI Taxonomy" id="223967"/>
    <lineage>
        <taxon>Bacteria</taxon>
        <taxon>Pseudomonadati</taxon>
        <taxon>Pseudomonadota</taxon>
        <taxon>Alphaproteobacteria</taxon>
        <taxon>Hyphomicrobiales</taxon>
        <taxon>Methylobacteriaceae</taxon>
        <taxon>Methylorubrum</taxon>
    </lineage>
</organism>
<comment type="subcellular location">
    <subcellularLocation>
        <location evidence="1">Cell membrane</location>
        <topology evidence="1">Multi-pass membrane protein</topology>
    </subcellularLocation>
</comment>
<dbReference type="NCBIfam" id="TIGR00328">
    <property type="entry name" value="flhB"/>
    <property type="match status" value="1"/>
</dbReference>
<evidence type="ECO:0000256" key="14">
    <source>
        <dbReference type="SAM" id="MobiDB-lite"/>
    </source>
</evidence>
<dbReference type="Gene3D" id="6.10.250.2080">
    <property type="match status" value="1"/>
</dbReference>
<evidence type="ECO:0000313" key="15">
    <source>
        <dbReference type="EMBL" id="BAU91497.1"/>
    </source>
</evidence>
<protein>
    <recommendedName>
        <fullName evidence="3 13">Flagellar biosynthetic protein FlhB</fullName>
    </recommendedName>
</protein>
<dbReference type="InterPro" id="IPR006136">
    <property type="entry name" value="FlhB"/>
</dbReference>
<evidence type="ECO:0000256" key="8">
    <source>
        <dbReference type="ARBA" id="ARBA00022927"/>
    </source>
</evidence>
<evidence type="ECO:0000256" key="10">
    <source>
        <dbReference type="ARBA" id="ARBA00023136"/>
    </source>
</evidence>
<keyword evidence="15" id="KW-0969">Cilium</keyword>
<dbReference type="SUPFAM" id="SSF160544">
    <property type="entry name" value="EscU C-terminal domain-like"/>
    <property type="match status" value="1"/>
</dbReference>
<comment type="similarity">
    <text evidence="2 13">Belongs to the type III secretion exporter family.</text>
</comment>
<evidence type="ECO:0000256" key="13">
    <source>
        <dbReference type="RuleBase" id="RU364091"/>
    </source>
</evidence>
<feature type="transmembrane region" description="Helical" evidence="13">
    <location>
        <begin position="34"/>
        <end position="55"/>
    </location>
</feature>
<evidence type="ECO:0000256" key="12">
    <source>
        <dbReference type="ARBA" id="ARBA00025078"/>
    </source>
</evidence>
<dbReference type="Gene3D" id="3.40.1690.10">
    <property type="entry name" value="secretion proteins EscU"/>
    <property type="match status" value="1"/>
</dbReference>
<evidence type="ECO:0000256" key="1">
    <source>
        <dbReference type="ARBA" id="ARBA00004651"/>
    </source>
</evidence>
<dbReference type="FunFam" id="3.40.1690.10:FF:000001">
    <property type="entry name" value="Flagellar biosynthetic protein FlhB"/>
    <property type="match status" value="1"/>
</dbReference>
<dbReference type="Proteomes" id="UP000218288">
    <property type="component" value="Chromosome"/>
</dbReference>
<dbReference type="Pfam" id="PF01312">
    <property type="entry name" value="Bac_export_2"/>
    <property type="match status" value="1"/>
</dbReference>
<keyword evidence="5 13" id="KW-1003">Cell membrane</keyword>
<keyword evidence="10 13" id="KW-0472">Membrane</keyword>
<dbReference type="GO" id="GO:0044780">
    <property type="term" value="P:bacterial-type flagellum assembly"/>
    <property type="evidence" value="ECO:0007669"/>
    <property type="project" value="InterPro"/>
</dbReference>
<comment type="function">
    <text evidence="12 13">Required for formation of the rod structure in the basal body of the flagellar apparatus. Together with FliI and FliH, may constitute the export apparatus of flagellin.</text>
</comment>